<feature type="region of interest" description="Disordered" evidence="2">
    <location>
        <begin position="1"/>
        <end position="52"/>
    </location>
</feature>
<sequence>MMANCGAAGDATPPDERRGRPRRAAPSTSTNSDDDDDDEDDAQVRKGKQRSAYYRHKDKRRTELEFLQDKVAALEEHVRVLHETNELCAIMDPPSLWEQLAKRERKRRLAAVRENERLKASLEEQVKFAKSLAAIVRKRPRIALFADTETALQEAIALCADLPSRQRTCHEISDAARAVLESAFVEAHLIDPTGPVRAHRAVLLHGVVQVHTILHIRLMRPLEAVVRVAWDILRGAYPVRSLDGTYELKEEIDEHTSYVHSERRYAVGTMLRRVVMRRYVESPSQVVLVGRNVTQDALYPVDARISDEASWMTFEATAPNETVVKYFQKSTPCFDKPLDAATIESQYLLDLYADHSYQFERAVLMLLQTDGSSSDDSVIDA</sequence>
<feature type="coiled-coil region" evidence="1">
    <location>
        <begin position="57"/>
        <end position="84"/>
    </location>
</feature>
<evidence type="ECO:0000313" key="3">
    <source>
        <dbReference type="EMBL" id="EQC35760.1"/>
    </source>
</evidence>
<evidence type="ECO:0000313" key="4">
    <source>
        <dbReference type="Proteomes" id="UP000030762"/>
    </source>
</evidence>
<dbReference type="EMBL" id="JH767149">
    <property type="protein sequence ID" value="EQC35760.1"/>
    <property type="molecule type" value="Genomic_DNA"/>
</dbReference>
<dbReference type="VEuPathDB" id="FungiDB:SDRG_06519"/>
<protein>
    <recommendedName>
        <fullName evidence="5">BZIP domain-containing protein</fullName>
    </recommendedName>
</protein>
<dbReference type="Proteomes" id="UP000030762">
    <property type="component" value="Unassembled WGS sequence"/>
</dbReference>
<evidence type="ECO:0008006" key="5">
    <source>
        <dbReference type="Google" id="ProtNLM"/>
    </source>
</evidence>
<dbReference type="OrthoDB" id="67935at2759"/>
<dbReference type="RefSeq" id="XP_008610522.1">
    <property type="nucleotide sequence ID" value="XM_008612300.1"/>
</dbReference>
<keyword evidence="1" id="KW-0175">Coiled coil</keyword>
<dbReference type="AlphaFoldDB" id="T0QPH5"/>
<dbReference type="InParanoid" id="T0QPH5"/>
<feature type="compositionally biased region" description="Acidic residues" evidence="2">
    <location>
        <begin position="32"/>
        <end position="41"/>
    </location>
</feature>
<name>T0QPH5_SAPDV</name>
<evidence type="ECO:0000256" key="1">
    <source>
        <dbReference type="SAM" id="Coils"/>
    </source>
</evidence>
<dbReference type="OMA" id="HETNELC"/>
<dbReference type="GeneID" id="19947246"/>
<keyword evidence="4" id="KW-1185">Reference proteome</keyword>
<reference evidence="3 4" key="1">
    <citation type="submission" date="2012-04" db="EMBL/GenBank/DDBJ databases">
        <title>The Genome Sequence of Saprolegnia declina VS20.</title>
        <authorList>
            <consortium name="The Broad Institute Genome Sequencing Platform"/>
            <person name="Russ C."/>
            <person name="Nusbaum C."/>
            <person name="Tyler B."/>
            <person name="van West P."/>
            <person name="Dieguez-Uribeondo J."/>
            <person name="de Bruijn I."/>
            <person name="Tripathy S."/>
            <person name="Jiang R."/>
            <person name="Young S.K."/>
            <person name="Zeng Q."/>
            <person name="Gargeya S."/>
            <person name="Fitzgerald M."/>
            <person name="Haas B."/>
            <person name="Abouelleil A."/>
            <person name="Alvarado L."/>
            <person name="Arachchi H.M."/>
            <person name="Berlin A."/>
            <person name="Chapman S.B."/>
            <person name="Goldberg J."/>
            <person name="Griggs A."/>
            <person name="Gujja S."/>
            <person name="Hansen M."/>
            <person name="Howarth C."/>
            <person name="Imamovic A."/>
            <person name="Larimer J."/>
            <person name="McCowen C."/>
            <person name="Montmayeur A."/>
            <person name="Murphy C."/>
            <person name="Neiman D."/>
            <person name="Pearson M."/>
            <person name="Priest M."/>
            <person name="Roberts A."/>
            <person name="Saif S."/>
            <person name="Shea T."/>
            <person name="Sisk P."/>
            <person name="Sykes S."/>
            <person name="Wortman J."/>
            <person name="Nusbaum C."/>
            <person name="Birren B."/>
        </authorList>
    </citation>
    <scope>NUCLEOTIDE SEQUENCE [LARGE SCALE GENOMIC DNA]</scope>
    <source>
        <strain evidence="3 4">VS20</strain>
    </source>
</reference>
<evidence type="ECO:0000256" key="2">
    <source>
        <dbReference type="SAM" id="MobiDB-lite"/>
    </source>
</evidence>
<organism evidence="3 4">
    <name type="scientific">Saprolegnia diclina (strain VS20)</name>
    <dbReference type="NCBI Taxonomy" id="1156394"/>
    <lineage>
        <taxon>Eukaryota</taxon>
        <taxon>Sar</taxon>
        <taxon>Stramenopiles</taxon>
        <taxon>Oomycota</taxon>
        <taxon>Saprolegniomycetes</taxon>
        <taxon>Saprolegniales</taxon>
        <taxon>Saprolegniaceae</taxon>
        <taxon>Saprolegnia</taxon>
    </lineage>
</organism>
<gene>
    <name evidence="3" type="ORF">SDRG_06519</name>
</gene>
<accession>T0QPH5</accession>
<proteinExistence type="predicted"/>